<dbReference type="STRING" id="90262.A0A1X2I433"/>
<dbReference type="SUPFAM" id="SSF50104">
    <property type="entry name" value="Translation proteins SH3-like domain"/>
    <property type="match status" value="1"/>
</dbReference>
<dbReference type="PANTHER" id="PTHR11127:SF2">
    <property type="entry name" value="LARGE RIBOSOMAL SUBUNIT PROTEIN EL14"/>
    <property type="match status" value="1"/>
</dbReference>
<dbReference type="GO" id="GO:0003723">
    <property type="term" value="F:RNA binding"/>
    <property type="evidence" value="ECO:0007669"/>
    <property type="project" value="InterPro"/>
</dbReference>
<evidence type="ECO:0000256" key="2">
    <source>
        <dbReference type="ARBA" id="ARBA00022980"/>
    </source>
</evidence>
<organism evidence="6 7">
    <name type="scientific">Absidia repens</name>
    <dbReference type="NCBI Taxonomy" id="90262"/>
    <lineage>
        <taxon>Eukaryota</taxon>
        <taxon>Fungi</taxon>
        <taxon>Fungi incertae sedis</taxon>
        <taxon>Mucoromycota</taxon>
        <taxon>Mucoromycotina</taxon>
        <taxon>Mucoromycetes</taxon>
        <taxon>Mucorales</taxon>
        <taxon>Cunninghamellaceae</taxon>
        <taxon>Absidia</taxon>
    </lineage>
</organism>
<dbReference type="Gene3D" id="6.10.250.2270">
    <property type="match status" value="1"/>
</dbReference>
<evidence type="ECO:0000313" key="7">
    <source>
        <dbReference type="Proteomes" id="UP000193560"/>
    </source>
</evidence>
<gene>
    <name evidence="6" type="ORF">BCR42DRAFT_424360</name>
</gene>
<dbReference type="GO" id="GO:0022625">
    <property type="term" value="C:cytosolic large ribosomal subunit"/>
    <property type="evidence" value="ECO:0007669"/>
    <property type="project" value="TreeGrafter"/>
</dbReference>
<evidence type="ECO:0000256" key="3">
    <source>
        <dbReference type="ARBA" id="ARBA00023274"/>
    </source>
</evidence>
<comment type="caution">
    <text evidence="6">The sequence shown here is derived from an EMBL/GenBank/DDBJ whole genome shotgun (WGS) entry which is preliminary data.</text>
</comment>
<evidence type="ECO:0000259" key="4">
    <source>
        <dbReference type="Pfam" id="PF00467"/>
    </source>
</evidence>
<evidence type="ECO:0000259" key="5">
    <source>
        <dbReference type="Pfam" id="PF01929"/>
    </source>
</evidence>
<protein>
    <submittedName>
        <fullName evidence="6">Ribosomal protein L14-domain-containing protein</fullName>
    </submittedName>
</protein>
<feature type="domain" description="Large ribosomal subunit protein eL14" evidence="5">
    <location>
        <begin position="50"/>
        <end position="124"/>
    </location>
</feature>
<dbReference type="InterPro" id="IPR014722">
    <property type="entry name" value="Rib_uL2_dom2"/>
</dbReference>
<feature type="domain" description="KOW" evidence="4">
    <location>
        <begin position="12"/>
        <end position="42"/>
    </location>
</feature>
<dbReference type="GO" id="GO:0042273">
    <property type="term" value="P:ribosomal large subunit biogenesis"/>
    <property type="evidence" value="ECO:0007669"/>
    <property type="project" value="TreeGrafter"/>
</dbReference>
<keyword evidence="7" id="KW-1185">Reference proteome</keyword>
<dbReference type="Pfam" id="PF01929">
    <property type="entry name" value="Ribosomal_L14e"/>
    <property type="match status" value="1"/>
</dbReference>
<proteinExistence type="inferred from homology"/>
<dbReference type="InterPro" id="IPR002784">
    <property type="entry name" value="Ribosomal_eL14_dom"/>
</dbReference>
<dbReference type="AlphaFoldDB" id="A0A1X2I433"/>
<comment type="similarity">
    <text evidence="1">Belongs to the eukaryotic ribosomal protein eL14 family.</text>
</comment>
<evidence type="ECO:0000313" key="6">
    <source>
        <dbReference type="EMBL" id="ORZ08961.1"/>
    </source>
</evidence>
<evidence type="ECO:0000256" key="1">
    <source>
        <dbReference type="ARBA" id="ARBA00006592"/>
    </source>
</evidence>
<dbReference type="PANTHER" id="PTHR11127">
    <property type="entry name" value="60S RIBOSOMAL PROTEIN L14"/>
    <property type="match status" value="1"/>
</dbReference>
<dbReference type="Gene3D" id="2.30.30.30">
    <property type="match status" value="1"/>
</dbReference>
<dbReference type="InterPro" id="IPR005824">
    <property type="entry name" value="KOW"/>
</dbReference>
<keyword evidence="3" id="KW-0687">Ribonucleoprotein</keyword>
<sequence length="139" mass="15223">MVQGAFKREVQVGRIVLLNTGADAGKLAVVIEIIDHRRALIEGPTTGVARQPFSYNHLTLTPLVVNGLPRGAGQKVVKKYLAKTDAIAKWDKTAWAQKIATRKTRAALSDFDRFKVQKMKAQRRFALGSAVAQAKKQAA</sequence>
<dbReference type="OrthoDB" id="1875589at2759"/>
<dbReference type="Pfam" id="PF00467">
    <property type="entry name" value="KOW"/>
    <property type="match status" value="1"/>
</dbReference>
<accession>A0A1X2I433</accession>
<keyword evidence="2 6" id="KW-0689">Ribosomal protein</keyword>
<name>A0A1X2I433_9FUNG</name>
<dbReference type="EMBL" id="MCGE01000029">
    <property type="protein sequence ID" value="ORZ08961.1"/>
    <property type="molecule type" value="Genomic_DNA"/>
</dbReference>
<dbReference type="InterPro" id="IPR039660">
    <property type="entry name" value="Ribosomal_eL14"/>
</dbReference>
<dbReference type="GO" id="GO:0003735">
    <property type="term" value="F:structural constituent of ribosome"/>
    <property type="evidence" value="ECO:0007669"/>
    <property type="project" value="InterPro"/>
</dbReference>
<dbReference type="CDD" id="cd23702">
    <property type="entry name" value="eL14"/>
    <property type="match status" value="1"/>
</dbReference>
<dbReference type="InterPro" id="IPR008991">
    <property type="entry name" value="Translation_prot_SH3-like_sf"/>
</dbReference>
<reference evidence="6 7" key="1">
    <citation type="submission" date="2016-07" db="EMBL/GenBank/DDBJ databases">
        <title>Pervasive Adenine N6-methylation of Active Genes in Fungi.</title>
        <authorList>
            <consortium name="DOE Joint Genome Institute"/>
            <person name="Mondo S.J."/>
            <person name="Dannebaum R.O."/>
            <person name="Kuo R.C."/>
            <person name="Labutti K."/>
            <person name="Haridas S."/>
            <person name="Kuo A."/>
            <person name="Salamov A."/>
            <person name="Ahrendt S.R."/>
            <person name="Lipzen A."/>
            <person name="Sullivan W."/>
            <person name="Andreopoulos W.B."/>
            <person name="Clum A."/>
            <person name="Lindquist E."/>
            <person name="Daum C."/>
            <person name="Ramamoorthy G.K."/>
            <person name="Gryganskyi A."/>
            <person name="Culley D."/>
            <person name="Magnuson J.K."/>
            <person name="James T.Y."/>
            <person name="O'Malley M.A."/>
            <person name="Stajich J.E."/>
            <person name="Spatafora J.W."/>
            <person name="Visel A."/>
            <person name="Grigoriev I.V."/>
        </authorList>
    </citation>
    <scope>NUCLEOTIDE SEQUENCE [LARGE SCALE GENOMIC DNA]</scope>
    <source>
        <strain evidence="6 7">NRRL 1336</strain>
    </source>
</reference>
<dbReference type="GO" id="GO:0006412">
    <property type="term" value="P:translation"/>
    <property type="evidence" value="ECO:0007669"/>
    <property type="project" value="InterPro"/>
</dbReference>
<dbReference type="Proteomes" id="UP000193560">
    <property type="component" value="Unassembled WGS sequence"/>
</dbReference>